<evidence type="ECO:0000256" key="14">
    <source>
        <dbReference type="HAMAP-Rule" id="MF_02002"/>
    </source>
</evidence>
<feature type="domain" description="Zinc finger FPG/IleRS-type" evidence="16">
    <location>
        <begin position="919"/>
        <end position="947"/>
    </location>
</feature>
<dbReference type="GO" id="GO:0005829">
    <property type="term" value="C:cytosol"/>
    <property type="evidence" value="ECO:0007669"/>
    <property type="project" value="TreeGrafter"/>
</dbReference>
<keyword evidence="10 14" id="KW-0648">Protein biosynthesis</keyword>
<evidence type="ECO:0000259" key="15">
    <source>
        <dbReference type="Pfam" id="PF00133"/>
    </source>
</evidence>
<keyword evidence="11 14" id="KW-0030">Aminoacyl-tRNA synthetase</keyword>
<dbReference type="PRINTS" id="PR00984">
    <property type="entry name" value="TRNASYNTHILE"/>
</dbReference>
<evidence type="ECO:0000259" key="17">
    <source>
        <dbReference type="Pfam" id="PF08264"/>
    </source>
</evidence>
<evidence type="ECO:0000256" key="3">
    <source>
        <dbReference type="ARBA" id="ARBA00011245"/>
    </source>
</evidence>
<feature type="binding site" evidence="14">
    <location>
        <position position="944"/>
    </location>
    <ligand>
        <name>Zn(2+)</name>
        <dbReference type="ChEBI" id="CHEBI:29105"/>
    </ligand>
</feature>
<dbReference type="SUPFAM" id="SSF47323">
    <property type="entry name" value="Anticodon-binding domain of a subclass of class I aminoacyl-tRNA synthetases"/>
    <property type="match status" value="1"/>
</dbReference>
<comment type="caution">
    <text evidence="18">The sequence shown here is derived from an EMBL/GenBank/DDBJ whole genome shotgun (WGS) entry which is preliminary data.</text>
</comment>
<keyword evidence="19" id="KW-1185">Reference proteome</keyword>
<dbReference type="InterPro" id="IPR009008">
    <property type="entry name" value="Val/Leu/Ile-tRNA-synth_edit"/>
</dbReference>
<dbReference type="RefSeq" id="WP_188419546.1">
    <property type="nucleotide sequence ID" value="NZ_BMDP01000001.1"/>
</dbReference>
<dbReference type="AlphaFoldDB" id="A0A8J3B1S6"/>
<dbReference type="InterPro" id="IPR009080">
    <property type="entry name" value="tRNAsynth_Ia_anticodon-bd"/>
</dbReference>
<dbReference type="GO" id="GO:0005524">
    <property type="term" value="F:ATP binding"/>
    <property type="evidence" value="ECO:0007669"/>
    <property type="project" value="UniProtKB-UniRule"/>
</dbReference>
<comment type="similarity">
    <text evidence="2 14">Belongs to the class-I aminoacyl-tRNA synthetase family. IleS type 1 subfamily.</text>
</comment>
<dbReference type="PROSITE" id="PS00178">
    <property type="entry name" value="AA_TRNA_LIGASE_I"/>
    <property type="match status" value="1"/>
</dbReference>
<dbReference type="Pfam" id="PF06827">
    <property type="entry name" value="zf-FPG_IleRS"/>
    <property type="match status" value="1"/>
</dbReference>
<gene>
    <name evidence="18" type="primary">ileS1</name>
    <name evidence="14" type="synonym">ileS</name>
    <name evidence="18" type="ORF">GCM10011430_06720</name>
</gene>
<evidence type="ECO:0000256" key="5">
    <source>
        <dbReference type="ARBA" id="ARBA00022598"/>
    </source>
</evidence>
<dbReference type="Proteomes" id="UP000627205">
    <property type="component" value="Unassembled WGS sequence"/>
</dbReference>
<comment type="domain">
    <text evidence="14">IleRS has two distinct active sites: one for aminoacylation and one for editing. The misactivated valine is translocated from the active site to the editing site, which sterically excludes the correctly activated isoleucine. The single editing site contains two valyl binding pockets, one specific for each substrate (Val-AMP or Val-tRNA(Ile)).</text>
</comment>
<feature type="domain" description="Methionyl/Valyl/Leucyl/Isoleucyl-tRNA synthetase anticodon-binding" evidence="17">
    <location>
        <begin position="716"/>
        <end position="871"/>
    </location>
</feature>
<dbReference type="HAMAP" id="MF_02002">
    <property type="entry name" value="Ile_tRNA_synth_type1"/>
    <property type="match status" value="1"/>
</dbReference>
<keyword evidence="6 14" id="KW-0479">Metal-binding</keyword>
<dbReference type="GO" id="GO:0006428">
    <property type="term" value="P:isoleucyl-tRNA aminoacylation"/>
    <property type="evidence" value="ECO:0007669"/>
    <property type="project" value="UniProtKB-UniRule"/>
</dbReference>
<feature type="binding site" evidence="14">
    <location>
        <position position="636"/>
    </location>
    <ligand>
        <name>ATP</name>
        <dbReference type="ChEBI" id="CHEBI:30616"/>
    </ligand>
</feature>
<dbReference type="InterPro" id="IPR002300">
    <property type="entry name" value="aa-tRNA-synth_Ia"/>
</dbReference>
<dbReference type="Pfam" id="PF08264">
    <property type="entry name" value="Anticodon_1"/>
    <property type="match status" value="1"/>
</dbReference>
<dbReference type="InterPro" id="IPR033708">
    <property type="entry name" value="Anticodon_Ile_BEm"/>
</dbReference>
<dbReference type="CDD" id="cd00818">
    <property type="entry name" value="IleRS_core"/>
    <property type="match status" value="1"/>
</dbReference>
<evidence type="ECO:0000256" key="6">
    <source>
        <dbReference type="ARBA" id="ARBA00022723"/>
    </source>
</evidence>
<dbReference type="GO" id="GO:0008270">
    <property type="term" value="F:zinc ion binding"/>
    <property type="evidence" value="ECO:0007669"/>
    <property type="project" value="UniProtKB-UniRule"/>
</dbReference>
<dbReference type="InterPro" id="IPR023585">
    <property type="entry name" value="Ile-tRNA-ligase_type1"/>
</dbReference>
<dbReference type="FunFam" id="3.40.50.620:FF:000042">
    <property type="entry name" value="Isoleucine--tRNA ligase"/>
    <property type="match status" value="1"/>
</dbReference>
<dbReference type="InterPro" id="IPR050081">
    <property type="entry name" value="Ile-tRNA_ligase"/>
</dbReference>
<comment type="subunit">
    <text evidence="3 14">Monomer.</text>
</comment>
<dbReference type="InterPro" id="IPR002301">
    <property type="entry name" value="Ile-tRNA-ligase"/>
</dbReference>
<evidence type="ECO:0000256" key="13">
    <source>
        <dbReference type="ARBA" id="ARBA00048359"/>
    </source>
</evidence>
<reference evidence="18" key="1">
    <citation type="journal article" date="2014" name="Int. J. Syst. Evol. Microbiol.">
        <title>Complete genome sequence of Corynebacterium casei LMG S-19264T (=DSM 44701T), isolated from a smear-ripened cheese.</title>
        <authorList>
            <consortium name="US DOE Joint Genome Institute (JGI-PGF)"/>
            <person name="Walter F."/>
            <person name="Albersmeier A."/>
            <person name="Kalinowski J."/>
            <person name="Ruckert C."/>
        </authorList>
    </citation>
    <scope>NUCLEOTIDE SEQUENCE</scope>
    <source>
        <strain evidence="18">CCM 7664</strain>
    </source>
</reference>
<evidence type="ECO:0000256" key="2">
    <source>
        <dbReference type="ARBA" id="ARBA00006887"/>
    </source>
</evidence>
<dbReference type="InterPro" id="IPR010663">
    <property type="entry name" value="Znf_FPG/IleRS"/>
</dbReference>
<feature type="binding site" evidence="14">
    <location>
        <position position="924"/>
    </location>
    <ligand>
        <name>Zn(2+)</name>
        <dbReference type="ChEBI" id="CHEBI:29105"/>
    </ligand>
</feature>
<dbReference type="EC" id="6.1.1.5" evidence="14"/>
<dbReference type="Gene3D" id="1.10.730.20">
    <property type="match status" value="1"/>
</dbReference>
<dbReference type="InterPro" id="IPR014729">
    <property type="entry name" value="Rossmann-like_a/b/a_fold"/>
</dbReference>
<dbReference type="PANTHER" id="PTHR42765:SF1">
    <property type="entry name" value="ISOLEUCINE--TRNA LIGASE, MITOCHONDRIAL"/>
    <property type="match status" value="1"/>
</dbReference>
<feature type="short sequence motif" description="'HIGH' region" evidence="14">
    <location>
        <begin position="68"/>
        <end position="78"/>
    </location>
</feature>
<name>A0A8J3B1S6_9BURK</name>
<organism evidence="18 19">
    <name type="scientific">Oxalicibacterium solurbis</name>
    <dbReference type="NCBI Taxonomy" id="69280"/>
    <lineage>
        <taxon>Bacteria</taxon>
        <taxon>Pseudomonadati</taxon>
        <taxon>Pseudomonadota</taxon>
        <taxon>Betaproteobacteria</taxon>
        <taxon>Burkholderiales</taxon>
        <taxon>Oxalobacteraceae</taxon>
        <taxon>Oxalicibacterium</taxon>
    </lineage>
</organism>
<feature type="domain" description="Aminoacyl-tRNA synthetase class Ia" evidence="15">
    <location>
        <begin position="37"/>
        <end position="671"/>
    </location>
</feature>
<feature type="binding site" evidence="14">
    <location>
        <position position="592"/>
    </location>
    <ligand>
        <name>L-isoleucyl-5'-AMP</name>
        <dbReference type="ChEBI" id="CHEBI:178002"/>
    </ligand>
</feature>
<feature type="binding site" evidence="14">
    <location>
        <position position="941"/>
    </location>
    <ligand>
        <name>Zn(2+)</name>
        <dbReference type="ChEBI" id="CHEBI:29105"/>
    </ligand>
</feature>
<dbReference type="GO" id="GO:0002161">
    <property type="term" value="F:aminoacyl-tRNA deacylase activity"/>
    <property type="evidence" value="ECO:0007669"/>
    <property type="project" value="InterPro"/>
</dbReference>
<evidence type="ECO:0000256" key="7">
    <source>
        <dbReference type="ARBA" id="ARBA00022741"/>
    </source>
</evidence>
<dbReference type="PANTHER" id="PTHR42765">
    <property type="entry name" value="SOLEUCYL-TRNA SYNTHETASE"/>
    <property type="match status" value="1"/>
</dbReference>
<dbReference type="SUPFAM" id="SSF50677">
    <property type="entry name" value="ValRS/IleRS/LeuRS editing domain"/>
    <property type="match status" value="1"/>
</dbReference>
<keyword evidence="8 14" id="KW-0862">Zinc</keyword>
<dbReference type="InterPro" id="IPR001412">
    <property type="entry name" value="aa-tRNA-synth_I_CS"/>
</dbReference>
<evidence type="ECO:0000313" key="18">
    <source>
        <dbReference type="EMBL" id="GGI53498.1"/>
    </source>
</evidence>
<protein>
    <recommendedName>
        <fullName evidence="14">Isoleucine--tRNA ligase</fullName>
        <ecNumber evidence="14">6.1.1.5</ecNumber>
    </recommendedName>
    <alternativeName>
        <fullName evidence="14">Isoleucyl-tRNA synthetase</fullName>
        <shortName evidence="14">IleRS</shortName>
    </alternativeName>
</protein>
<comment type="catalytic activity">
    <reaction evidence="13 14">
        <text>tRNA(Ile) + L-isoleucine + ATP = L-isoleucyl-tRNA(Ile) + AMP + diphosphate</text>
        <dbReference type="Rhea" id="RHEA:11060"/>
        <dbReference type="Rhea" id="RHEA-COMP:9666"/>
        <dbReference type="Rhea" id="RHEA-COMP:9695"/>
        <dbReference type="ChEBI" id="CHEBI:30616"/>
        <dbReference type="ChEBI" id="CHEBI:33019"/>
        <dbReference type="ChEBI" id="CHEBI:58045"/>
        <dbReference type="ChEBI" id="CHEBI:78442"/>
        <dbReference type="ChEBI" id="CHEBI:78528"/>
        <dbReference type="ChEBI" id="CHEBI:456215"/>
        <dbReference type="EC" id="6.1.1.5"/>
    </reaction>
</comment>
<dbReference type="Gene3D" id="3.90.740.10">
    <property type="entry name" value="Valyl/Leucyl/Isoleucyl-tRNA synthetase, editing domain"/>
    <property type="match status" value="1"/>
</dbReference>
<evidence type="ECO:0000313" key="19">
    <source>
        <dbReference type="Proteomes" id="UP000627205"/>
    </source>
</evidence>
<feature type="binding site" evidence="14">
    <location>
        <position position="921"/>
    </location>
    <ligand>
        <name>Zn(2+)</name>
        <dbReference type="ChEBI" id="CHEBI:29105"/>
    </ligand>
</feature>
<comment type="cofactor">
    <cofactor evidence="14">
        <name>Zn(2+)</name>
        <dbReference type="ChEBI" id="CHEBI:29105"/>
    </cofactor>
    <text evidence="14">Binds 1 zinc ion per subunit.</text>
</comment>
<keyword evidence="7 14" id="KW-0547">Nucleotide-binding</keyword>
<dbReference type="InterPro" id="IPR013155">
    <property type="entry name" value="M/V/L/I-tRNA-synth_anticd-bd"/>
</dbReference>
<evidence type="ECO:0000256" key="9">
    <source>
        <dbReference type="ARBA" id="ARBA00022840"/>
    </source>
</evidence>
<keyword evidence="5 14" id="KW-0436">Ligase</keyword>
<dbReference type="EMBL" id="BMDP01000001">
    <property type="protein sequence ID" value="GGI53498.1"/>
    <property type="molecule type" value="Genomic_DNA"/>
</dbReference>
<accession>A0A8J3B1S6</accession>
<dbReference type="NCBIfam" id="TIGR00392">
    <property type="entry name" value="ileS"/>
    <property type="match status" value="1"/>
</dbReference>
<proteinExistence type="inferred from homology"/>
<comment type="subcellular location">
    <subcellularLocation>
        <location evidence="1 14">Cytoplasm</location>
    </subcellularLocation>
</comment>
<dbReference type="GO" id="GO:0004822">
    <property type="term" value="F:isoleucine-tRNA ligase activity"/>
    <property type="evidence" value="ECO:0007669"/>
    <property type="project" value="UniProtKB-UniRule"/>
</dbReference>
<evidence type="ECO:0000256" key="1">
    <source>
        <dbReference type="ARBA" id="ARBA00004496"/>
    </source>
</evidence>
<dbReference type="Pfam" id="PF00133">
    <property type="entry name" value="tRNA-synt_1"/>
    <property type="match status" value="1"/>
</dbReference>
<dbReference type="SUPFAM" id="SSF52374">
    <property type="entry name" value="Nucleotidylyl transferase"/>
    <property type="match status" value="1"/>
</dbReference>
<feature type="short sequence motif" description="'KMSKS' region" evidence="14">
    <location>
        <begin position="633"/>
        <end position="637"/>
    </location>
</feature>
<keyword evidence="9 14" id="KW-0067">ATP-binding</keyword>
<evidence type="ECO:0000256" key="11">
    <source>
        <dbReference type="ARBA" id="ARBA00023146"/>
    </source>
</evidence>
<evidence type="ECO:0000256" key="10">
    <source>
        <dbReference type="ARBA" id="ARBA00022917"/>
    </source>
</evidence>
<evidence type="ECO:0000256" key="4">
    <source>
        <dbReference type="ARBA" id="ARBA00022490"/>
    </source>
</evidence>
<sequence>MSDKPNKPADKAASKYPVNMTDTAFPMRGDLAKREPQWVKQWQERKIYEKIRAASKGRPKFILHDGPPYANGDIHIGHAVNKILKDIIVKSKQFDGYDAPYVPGWDCHGMPIEIQIEKQYGKNLPTDEVLSKARAYANEQVERQKKDFIRLGVLGEWDNPYKTMNFGNEADEIRALGTLMEKGYVYRGLKPVNWCFDCGSALAEAEVEYQDKRDPAIDVGFPFAEPEKVAKAFGLPKLPVDKGYIVIWTTTPWTIPSNQALNVHPELRYALVETSRNNAPLLLILAADLVEEVLKRYGFEGKVVATCDGAALEGIRFKHPFADVDPGYNRTSPIYLADYVAADSGTGIVHSAPAYGVDDFISCKKHGLRDDEIIAPVMADGKYASWLPLFGGMTIWEASKPICAKLDEVGSLFKLVMFDHSYMHCWRHKTPIIYRATSQWFAGMDVMPKNQGATLRETALAAIEETQFFPNWGKARLHGMIANRPDWTLSRQRQWGVPMAFFVHKETGDLHPRTPELLEQIAQRVEKEGIEAWQSLDLKELLGSDADLYVKNRDTLDVWFDSGCTHQTVLGGPKGQGSHGKELAFPADLYLEGSDQHRGWFHSSLLTSSMLNGRAPYKALLTHGFVVDGEGKKMSKSKGNVVAPQKVSDSLGADILRLWVAATDYSGELSISDEILKRVTEAYRRIRNTLRFLLSNTSDFDPKKDLVAVDDMLEIDRYAIAQMAELQRELVEHARAYEFHPVVSRLQGYCSEDLGSFYLDILKDRLYTSGVTSHARRSAQSAIWHMTHSLLRLMAPILSFTAEEAWAVFAGDEAGDTIFTQTNYVLPPVSDAATLLQKYAALRTIRDDVMKQLEEVRGTGAIGSSLQAEVELKASGDKFDLLNGLGDDLKFVLITSQAKVSKVASEQEEGVVVTPSAAQKCERCWHYRPAVGTHADHPGLCDRCVDNLFGSGEARRFA</sequence>
<dbReference type="FunFam" id="3.40.50.620:FF:000048">
    <property type="entry name" value="Isoleucine--tRNA ligase"/>
    <property type="match status" value="1"/>
</dbReference>
<dbReference type="CDD" id="cd07960">
    <property type="entry name" value="Anticodon_Ia_Ile_BEm"/>
    <property type="match status" value="1"/>
</dbReference>
<evidence type="ECO:0000256" key="8">
    <source>
        <dbReference type="ARBA" id="ARBA00022833"/>
    </source>
</evidence>
<dbReference type="Gene3D" id="3.40.50.620">
    <property type="entry name" value="HUPs"/>
    <property type="match status" value="2"/>
</dbReference>
<evidence type="ECO:0000259" key="16">
    <source>
        <dbReference type="Pfam" id="PF06827"/>
    </source>
</evidence>
<comment type="function">
    <text evidence="12 14">Catalyzes the attachment of isoleucine to tRNA(Ile). As IleRS can inadvertently accommodate and process structurally similar amino acids such as valine, to avoid such errors it has two additional distinct tRNA(Ile)-dependent editing activities. One activity is designated as 'pretransfer' editing and involves the hydrolysis of activated Val-AMP. The other activity is designated 'posttransfer' editing and involves deacylation of mischarged Val-tRNA(Ile).</text>
</comment>
<reference evidence="18" key="2">
    <citation type="submission" date="2020-09" db="EMBL/GenBank/DDBJ databases">
        <authorList>
            <person name="Sun Q."/>
            <person name="Sedlacek I."/>
        </authorList>
    </citation>
    <scope>NUCLEOTIDE SEQUENCE</scope>
    <source>
        <strain evidence="18">CCM 7664</strain>
    </source>
</reference>
<keyword evidence="4 14" id="KW-0963">Cytoplasm</keyword>
<evidence type="ECO:0000256" key="12">
    <source>
        <dbReference type="ARBA" id="ARBA00025217"/>
    </source>
</evidence>
<dbReference type="GO" id="GO:0000049">
    <property type="term" value="F:tRNA binding"/>
    <property type="evidence" value="ECO:0007669"/>
    <property type="project" value="InterPro"/>
</dbReference>